<evidence type="ECO:0000313" key="2">
    <source>
        <dbReference type="Proteomes" id="UP000053593"/>
    </source>
</evidence>
<organism evidence="1 2">
    <name type="scientific">Collybiopsis luxurians FD-317 M1</name>
    <dbReference type="NCBI Taxonomy" id="944289"/>
    <lineage>
        <taxon>Eukaryota</taxon>
        <taxon>Fungi</taxon>
        <taxon>Dikarya</taxon>
        <taxon>Basidiomycota</taxon>
        <taxon>Agaricomycotina</taxon>
        <taxon>Agaricomycetes</taxon>
        <taxon>Agaricomycetidae</taxon>
        <taxon>Agaricales</taxon>
        <taxon>Marasmiineae</taxon>
        <taxon>Omphalotaceae</taxon>
        <taxon>Collybiopsis</taxon>
        <taxon>Collybiopsis luxurians</taxon>
    </lineage>
</organism>
<protein>
    <submittedName>
        <fullName evidence="1">Uncharacterized protein</fullName>
    </submittedName>
</protein>
<evidence type="ECO:0000313" key="1">
    <source>
        <dbReference type="EMBL" id="KIK54847.1"/>
    </source>
</evidence>
<dbReference type="HOGENOM" id="CLU_987134_0_0_1"/>
<sequence>MRRLQSCIFDESEHLDVFIQHLRDLHKEAIEVRNDIADSTFREIILAAFPSAAFDTIRNILVNHFIHPIAASVIQQITYGYPCIENCPDAVVPIDHLAQAHVVTSHTSALLYLDRGVGKKGDSSVHIIRKKKKMLYVRLDGGMQFNSKYAWADKHSIKLEVVSPYSSAANGVAERKHGFTLDRVRTILNNSGLSPPSGLIPTRKSSIPTIASPRIMLTPTFGAKAWGIIVDHMPGQLDMRGFAGRVVGYGKRGVVPSRNVEFEEVHMGEMGDEGEEEFSVPP</sequence>
<keyword evidence="2" id="KW-1185">Reference proteome</keyword>
<name>A0A0D0CA17_9AGAR</name>
<dbReference type="InterPro" id="IPR012337">
    <property type="entry name" value="RNaseH-like_sf"/>
</dbReference>
<dbReference type="Proteomes" id="UP000053593">
    <property type="component" value="Unassembled WGS sequence"/>
</dbReference>
<dbReference type="Gene3D" id="3.30.420.10">
    <property type="entry name" value="Ribonuclease H-like superfamily/Ribonuclease H"/>
    <property type="match status" value="1"/>
</dbReference>
<dbReference type="AlphaFoldDB" id="A0A0D0CA17"/>
<dbReference type="GO" id="GO:0003676">
    <property type="term" value="F:nucleic acid binding"/>
    <property type="evidence" value="ECO:0007669"/>
    <property type="project" value="InterPro"/>
</dbReference>
<dbReference type="SUPFAM" id="SSF53098">
    <property type="entry name" value="Ribonuclease H-like"/>
    <property type="match status" value="1"/>
</dbReference>
<dbReference type="OrthoDB" id="2692435at2759"/>
<gene>
    <name evidence="1" type="ORF">GYMLUDRAFT_249193</name>
</gene>
<proteinExistence type="predicted"/>
<dbReference type="EMBL" id="KN834812">
    <property type="protein sequence ID" value="KIK54847.1"/>
    <property type="molecule type" value="Genomic_DNA"/>
</dbReference>
<accession>A0A0D0CA17</accession>
<dbReference type="InterPro" id="IPR036397">
    <property type="entry name" value="RNaseH_sf"/>
</dbReference>
<reference evidence="1 2" key="1">
    <citation type="submission" date="2014-04" db="EMBL/GenBank/DDBJ databases">
        <title>Evolutionary Origins and Diversification of the Mycorrhizal Mutualists.</title>
        <authorList>
            <consortium name="DOE Joint Genome Institute"/>
            <consortium name="Mycorrhizal Genomics Consortium"/>
            <person name="Kohler A."/>
            <person name="Kuo A."/>
            <person name="Nagy L.G."/>
            <person name="Floudas D."/>
            <person name="Copeland A."/>
            <person name="Barry K.W."/>
            <person name="Cichocki N."/>
            <person name="Veneault-Fourrey C."/>
            <person name="LaButti K."/>
            <person name="Lindquist E.A."/>
            <person name="Lipzen A."/>
            <person name="Lundell T."/>
            <person name="Morin E."/>
            <person name="Murat C."/>
            <person name="Riley R."/>
            <person name="Ohm R."/>
            <person name="Sun H."/>
            <person name="Tunlid A."/>
            <person name="Henrissat B."/>
            <person name="Grigoriev I.V."/>
            <person name="Hibbett D.S."/>
            <person name="Martin F."/>
        </authorList>
    </citation>
    <scope>NUCLEOTIDE SEQUENCE [LARGE SCALE GENOMIC DNA]</scope>
    <source>
        <strain evidence="1 2">FD-317 M1</strain>
    </source>
</reference>